<reference evidence="2 3" key="1">
    <citation type="submission" date="2019-06" db="EMBL/GenBank/DDBJ databases">
        <title>Genomic Encyclopedia of Type Strains, Phase IV (KMG-V): Genome sequencing to study the core and pangenomes of soil and plant-associated prokaryotes.</title>
        <authorList>
            <person name="Whitman W."/>
        </authorList>
    </citation>
    <scope>NUCLEOTIDE SEQUENCE [LARGE SCALE GENOMIC DNA]</scope>
    <source>
        <strain evidence="2 3">BR 11865</strain>
    </source>
</reference>
<comment type="caution">
    <text evidence="2">The sequence shown here is derived from an EMBL/GenBank/DDBJ whole genome shotgun (WGS) entry which is preliminary data.</text>
</comment>
<keyword evidence="1" id="KW-0732">Signal</keyword>
<organism evidence="2 3">
    <name type="scientific">Nitrospirillum amazonense</name>
    <dbReference type="NCBI Taxonomy" id="28077"/>
    <lineage>
        <taxon>Bacteria</taxon>
        <taxon>Pseudomonadati</taxon>
        <taxon>Pseudomonadota</taxon>
        <taxon>Alphaproteobacteria</taxon>
        <taxon>Rhodospirillales</taxon>
        <taxon>Azospirillaceae</taxon>
        <taxon>Nitrospirillum</taxon>
    </lineage>
</organism>
<sequence>MNIHTDTNIGSPTRKGTRGRLALLLGMPLMLSLAACANKNVGYRPGCPTVAIVRDASSVGVPGANGQLSYTAVMPNIEGRCEYSEKGVTMTEQLRVGASTGPAYTGGPLPLTYFVAVTDADRKILTKQTYNVTLDVSTGSGGSVERLTQFIPLSPEVDGRYYEVLVGFQLSPEQLEANIRFNSKPPVPPVPAGK</sequence>
<evidence type="ECO:0000313" key="2">
    <source>
        <dbReference type="EMBL" id="TWB26888.1"/>
    </source>
</evidence>
<gene>
    <name evidence="2" type="ORF">FBZ88_10752</name>
</gene>
<dbReference type="EMBL" id="VITO01000007">
    <property type="protein sequence ID" value="TWB26888.1"/>
    <property type="molecule type" value="Genomic_DNA"/>
</dbReference>
<name>A0A560FZ30_9PROT</name>
<protein>
    <recommendedName>
        <fullName evidence="4">Lipoprotein</fullName>
    </recommendedName>
</protein>
<evidence type="ECO:0000256" key="1">
    <source>
        <dbReference type="SAM" id="SignalP"/>
    </source>
</evidence>
<feature type="signal peptide" evidence="1">
    <location>
        <begin position="1"/>
        <end position="37"/>
    </location>
</feature>
<keyword evidence="3" id="KW-1185">Reference proteome</keyword>
<feature type="chain" id="PRO_5022106831" description="Lipoprotein" evidence="1">
    <location>
        <begin position="38"/>
        <end position="194"/>
    </location>
</feature>
<dbReference type="Proteomes" id="UP000316545">
    <property type="component" value="Unassembled WGS sequence"/>
</dbReference>
<proteinExistence type="predicted"/>
<dbReference type="AlphaFoldDB" id="A0A560FZ30"/>
<evidence type="ECO:0008006" key="4">
    <source>
        <dbReference type="Google" id="ProtNLM"/>
    </source>
</evidence>
<evidence type="ECO:0000313" key="3">
    <source>
        <dbReference type="Proteomes" id="UP000316545"/>
    </source>
</evidence>
<accession>A0A560FZ30</accession>